<gene>
    <name evidence="2" type="ORF">BKE30_10310</name>
</gene>
<dbReference type="STRING" id="1907941.BKE30_10310"/>
<dbReference type="Pfam" id="PF18934">
    <property type="entry name" value="DUF5682"/>
    <property type="match status" value="1"/>
</dbReference>
<dbReference type="EMBL" id="MLCN01000027">
    <property type="protein sequence ID" value="ONG39154.1"/>
    <property type="molecule type" value="Genomic_DNA"/>
</dbReference>
<name>A0A1S8CU56_9GAMM</name>
<feature type="region of interest" description="Disordered" evidence="1">
    <location>
        <begin position="733"/>
        <end position="752"/>
    </location>
</feature>
<accession>A0A1S8CU56</accession>
<dbReference type="InterPro" id="IPR050458">
    <property type="entry name" value="LolB"/>
</dbReference>
<dbReference type="PANTHER" id="PTHR30634:SF14">
    <property type="match status" value="1"/>
</dbReference>
<evidence type="ECO:0000313" key="3">
    <source>
        <dbReference type="Proteomes" id="UP000192132"/>
    </source>
</evidence>
<keyword evidence="3" id="KW-1185">Reference proteome</keyword>
<dbReference type="PANTHER" id="PTHR30634">
    <property type="entry name" value="OUTER MEMBRANE LOLAB LIPOPROTEIN INSERTION APPARATUS"/>
    <property type="match status" value="1"/>
</dbReference>
<evidence type="ECO:0000313" key="2">
    <source>
        <dbReference type="EMBL" id="ONG39154.1"/>
    </source>
</evidence>
<evidence type="ECO:0008006" key="4">
    <source>
        <dbReference type="Google" id="ProtNLM"/>
    </source>
</evidence>
<dbReference type="RefSeq" id="WP_076878525.1">
    <property type="nucleotide sequence ID" value="NZ_MLCN01000027.1"/>
</dbReference>
<proteinExistence type="predicted"/>
<organism evidence="2 3">
    <name type="scientific">Alkanindiges hydrocarboniclasticus</name>
    <dbReference type="NCBI Taxonomy" id="1907941"/>
    <lineage>
        <taxon>Bacteria</taxon>
        <taxon>Pseudomonadati</taxon>
        <taxon>Pseudomonadota</taxon>
        <taxon>Gammaproteobacteria</taxon>
        <taxon>Moraxellales</taxon>
        <taxon>Moraxellaceae</taxon>
        <taxon>Alkanindiges</taxon>
    </lineage>
</organism>
<reference evidence="2 3" key="1">
    <citation type="submission" date="2016-10" db="EMBL/GenBank/DDBJ databases">
        <title>Draft Genome sequence of Alkanindiges sp. strain H1.</title>
        <authorList>
            <person name="Subhash Y."/>
            <person name="Lee S."/>
        </authorList>
    </citation>
    <scope>NUCLEOTIDE SEQUENCE [LARGE SCALE GENOMIC DNA]</scope>
    <source>
        <strain evidence="2 3">H1</strain>
    </source>
</reference>
<dbReference type="Proteomes" id="UP000192132">
    <property type="component" value="Unassembled WGS sequence"/>
</dbReference>
<dbReference type="AlphaFoldDB" id="A0A1S8CU56"/>
<comment type="caution">
    <text evidence="2">The sequence shown here is derived from an EMBL/GenBank/DDBJ whole genome shotgun (WGS) entry which is preliminary data.</text>
</comment>
<protein>
    <recommendedName>
        <fullName evidence="4">4-aminobutyrate aminotransferase</fullName>
    </recommendedName>
</protein>
<evidence type="ECO:0000256" key="1">
    <source>
        <dbReference type="SAM" id="MobiDB-lite"/>
    </source>
</evidence>
<dbReference type="InterPro" id="IPR043737">
    <property type="entry name" value="DUF5682"/>
</dbReference>
<sequence length="794" mass="89934">MIHLLGIRHHGPGSARSVLAALHTLQPDCILIEGPSDADALLQHVLDPAFVPPVALLINTPIQKQERPQAVFYPFAEFSPEWQAMRFAAQHTIHVRFMDLPCQHGFAIDSEWQAKMAEQAKQEQAKPDPDAALPDAAHSEVLADIDRIDPIRLLAEAAGYQDSERFWEHLVEQQPHAGNVFELVGDAMQAVREHIESQYSEAQQQSYAYYREKLREACMRKALRQAEKDGFQNIVVVCGAWHVPALRELKKTQKDDNALLKGLPKVKTESAWIAWTHGRLNRDSGYGAGIESVGWYAHLWKHYTQTPEGQAIDAEKISIDWLSRFAHALRQQGQDASSAQLIDATQLIQALLSLRGRHLPDLDDLQEAIVSVLHHGYALPQPVLDQLLADEKLGQVPEALQNLPIQQDFAQQCKSFRLKLEAPHKTIELDLRVAFDLAKSQFLHRLKLLGLQWAALENYPKGRGSYKETWTLSWQPENSLFLNEMSVWGNRVDQAAQALIHDQIQHVDDIAILARTIEGILLAALDDSLETALLRLDALSSQQHDPVLLIQALNPLANAVRYGSVRPFNPELLQQIIHRFALRISLSMPLHCQNLNDEVAVERAKQLDQFYQLIDLLDDAELRQAWQSLLVKLLNTETLHGYLQGWCCRIAREQQLIDDAQARTRFSHALSSGQTPEYSAAWFEGFITQQALLLIHDDTLWQLVDQWLLGLSELQLIELLPLLRRTTSSFSHPERQQLAQKSQHGHSVQGKQQGLEALNQARSQQVLAVLQQWLHLPRDQDLPARQADTQEQTV</sequence>